<protein>
    <submittedName>
        <fullName evidence="1">Uncharacterized protein</fullName>
    </submittedName>
</protein>
<organism evidence="1 2">
    <name type="scientific">Saccharomycopsis crataegensis</name>
    <dbReference type="NCBI Taxonomy" id="43959"/>
    <lineage>
        <taxon>Eukaryota</taxon>
        <taxon>Fungi</taxon>
        <taxon>Dikarya</taxon>
        <taxon>Ascomycota</taxon>
        <taxon>Saccharomycotina</taxon>
        <taxon>Saccharomycetes</taxon>
        <taxon>Saccharomycopsidaceae</taxon>
        <taxon>Saccharomycopsis</taxon>
    </lineage>
</organism>
<dbReference type="AlphaFoldDB" id="A0AAV5QE17"/>
<name>A0AAV5QE17_9ASCO</name>
<dbReference type="SUPFAM" id="SSF48371">
    <property type="entry name" value="ARM repeat"/>
    <property type="match status" value="1"/>
</dbReference>
<dbReference type="Proteomes" id="UP001360560">
    <property type="component" value="Unassembled WGS sequence"/>
</dbReference>
<evidence type="ECO:0000313" key="2">
    <source>
        <dbReference type="Proteomes" id="UP001360560"/>
    </source>
</evidence>
<evidence type="ECO:0000313" key="1">
    <source>
        <dbReference type="EMBL" id="GMM33190.1"/>
    </source>
</evidence>
<dbReference type="InterPro" id="IPR016024">
    <property type="entry name" value="ARM-type_fold"/>
</dbReference>
<dbReference type="GeneID" id="90071169"/>
<keyword evidence="2" id="KW-1185">Reference proteome</keyword>
<accession>A0AAV5QE17</accession>
<reference evidence="1 2" key="1">
    <citation type="journal article" date="2023" name="Elife">
        <title>Identification of key yeast species and microbe-microbe interactions impacting larval growth of Drosophila in the wild.</title>
        <authorList>
            <person name="Mure A."/>
            <person name="Sugiura Y."/>
            <person name="Maeda R."/>
            <person name="Honda K."/>
            <person name="Sakurai N."/>
            <person name="Takahashi Y."/>
            <person name="Watada M."/>
            <person name="Katoh T."/>
            <person name="Gotoh A."/>
            <person name="Gotoh Y."/>
            <person name="Taniguchi I."/>
            <person name="Nakamura K."/>
            <person name="Hayashi T."/>
            <person name="Katayama T."/>
            <person name="Uemura T."/>
            <person name="Hattori Y."/>
        </authorList>
    </citation>
    <scope>NUCLEOTIDE SEQUENCE [LARGE SCALE GENOMIC DNA]</scope>
    <source>
        <strain evidence="1 2">SC-9</strain>
    </source>
</reference>
<proteinExistence type="predicted"/>
<gene>
    <name evidence="1" type="ORF">DASC09_005150</name>
</gene>
<dbReference type="RefSeq" id="XP_064850190.1">
    <property type="nucleotide sequence ID" value="XM_064994118.1"/>
</dbReference>
<comment type="caution">
    <text evidence="1">The sequence shown here is derived from an EMBL/GenBank/DDBJ whole genome shotgun (WGS) entry which is preliminary data.</text>
</comment>
<dbReference type="EMBL" id="BTFZ01000001">
    <property type="protein sequence ID" value="GMM33190.1"/>
    <property type="molecule type" value="Genomic_DNA"/>
</dbReference>
<sequence length="835" mass="95511">MIPATMDNFIYSLNTFNHLLVRNYSQCDSLTEIIRNASSVSDDQTINAATKFLTKFFKNHQNHKDWLFQTNVLKEIINSYSLLTLHNNLEAMMSLEKFLFALEPSMTPSEKAIVSGDYGLGITLWKKVSECGYSYPMFKNILLIYSTVDGDIHNHPEIIKFHVQFIEKKIVPFLKKPKNFTKRGDIAVVVFSMEYLQGLYSAKKNYHRDLIKLCEVVCQMVPPLLSPVQSITNFSQKKIKFQDDEIVASCFSFLTTVYVVKEAILAINLLNIEWRFWRTLREYLDEPVSSIVMEKVATFVNVVMVQKYYKRMYGFTSINVANFTINCIASLDVSSKKEAKGEGLFILYLKNYMKIQKIIKDDRPNHTMSIGDFEIISSKLIRFISMTKNKLFFEDTQKILEAITIIIEDNGANKSTNLLKQCASMLQEPNKLKLVAEFFLNLQSCEESVSILVAAGCFDSFIKTCIGELSTQITNTNSFPKDMVPPINLIRYILKVCLSRNKITLLRQPLEFVREQHYAESIINNIGKLQNPEDSTELVLFLMELPTTDNANITYTSELYSLGDDPIKQKVTNLITAKIHSVNSSDFLFWQPELLQQMLSTPSSLQLLKEIFYYMNRANTPQYFQLFQQLDLLGTMVSPGLEDPEMVDHALSILGIYVAYPNCHEYVISSGILSKLVISFNVHSWWIEETMASFYQFMLGDGQDAVSPQNLEHLANIDVVATIRGIIAVVDSMNSNATDGVNQLRQSETGLSYFVCLVSTLMHFSDQVRRNVFYNYGTQLNRLIVELLAMHHRVHWDQNTVNILGGLARDVNGGRPVVVNGEFVDIDRLIEECRY</sequence>